<evidence type="ECO:0000313" key="1">
    <source>
        <dbReference type="EMBL" id="MBE8613169.1"/>
    </source>
</evidence>
<reference evidence="1" key="1">
    <citation type="submission" date="2017-12" db="EMBL/GenBank/DDBJ databases">
        <title>Genome sequencing and analysis.</title>
        <authorList>
            <person name="Huang Y.-T."/>
        </authorList>
    </citation>
    <scope>NUCLEOTIDE SEQUENCE</scope>
    <source>
        <strain evidence="1">VGH116</strain>
    </source>
</reference>
<name>A0A8I0Q1G1_MORMO</name>
<gene>
    <name evidence="1" type="ORF">CYG68_12240</name>
</gene>
<proteinExistence type="predicted"/>
<evidence type="ECO:0000313" key="2">
    <source>
        <dbReference type="Proteomes" id="UP000650477"/>
    </source>
</evidence>
<organism evidence="1 2">
    <name type="scientific">Morganella morganii</name>
    <name type="common">Proteus morganii</name>
    <dbReference type="NCBI Taxonomy" id="582"/>
    <lineage>
        <taxon>Bacteria</taxon>
        <taxon>Pseudomonadati</taxon>
        <taxon>Pseudomonadota</taxon>
        <taxon>Gammaproteobacteria</taxon>
        <taxon>Enterobacterales</taxon>
        <taxon>Morganellaceae</taxon>
        <taxon>Morganella</taxon>
    </lineage>
</organism>
<dbReference type="EMBL" id="PKLF01000010">
    <property type="protein sequence ID" value="MBE8613169.1"/>
    <property type="molecule type" value="Genomic_DNA"/>
</dbReference>
<dbReference type="AlphaFoldDB" id="A0A8I0Q1G1"/>
<accession>A0A8I0Q1G1</accession>
<protein>
    <submittedName>
        <fullName evidence="1">Uncharacterized protein</fullName>
    </submittedName>
</protein>
<dbReference type="RefSeq" id="WP_193829930.1">
    <property type="nucleotide sequence ID" value="NZ_PKLF01000010.1"/>
</dbReference>
<sequence length="61" mass="7133">MTKEQKVLFLVEQSIQCALSEIRDQGYSHTGAMIKSKIDNYYYSLKEILEEKLAQKDTDFL</sequence>
<dbReference type="Proteomes" id="UP000650477">
    <property type="component" value="Unassembled WGS sequence"/>
</dbReference>
<comment type="caution">
    <text evidence="1">The sequence shown here is derived from an EMBL/GenBank/DDBJ whole genome shotgun (WGS) entry which is preliminary data.</text>
</comment>